<feature type="transmembrane region" description="Helical" evidence="1">
    <location>
        <begin position="558"/>
        <end position="576"/>
    </location>
</feature>
<gene>
    <name evidence="2" type="ORF">FB459_1044</name>
</gene>
<feature type="transmembrane region" description="Helical" evidence="1">
    <location>
        <begin position="282"/>
        <end position="301"/>
    </location>
</feature>
<dbReference type="EMBL" id="VFMO01000001">
    <property type="protein sequence ID" value="TQJ13618.1"/>
    <property type="molecule type" value="Genomic_DNA"/>
</dbReference>
<feature type="transmembrane region" description="Helical" evidence="1">
    <location>
        <begin position="227"/>
        <end position="245"/>
    </location>
</feature>
<feature type="transmembrane region" description="Helical" evidence="1">
    <location>
        <begin position="466"/>
        <end position="484"/>
    </location>
</feature>
<evidence type="ECO:0000313" key="2">
    <source>
        <dbReference type="EMBL" id="TQJ13618.1"/>
    </source>
</evidence>
<dbReference type="OrthoDB" id="3855595at2"/>
<feature type="transmembrane region" description="Helical" evidence="1">
    <location>
        <begin position="12"/>
        <end position="35"/>
    </location>
</feature>
<protein>
    <recommendedName>
        <fullName evidence="4">4-amino-4-deoxy-L-arabinose transferase-like glycosyltransferase</fullName>
    </recommendedName>
</protein>
<sequence>MTARTQAIRTGSGLGSLITYATLLLALLGWMTWAVMDQLPIGSLVKAVAATGVFQVLPGAMVWRAIRPRNGWLLEDLAMGFAMGFAIAVPAQTIAGLMHSRIPAYVVPLLFVAVFAAVPVLRRRVLEARWSPLPWWLGPALGLMTLAAYPQTEWYFKQNLLWSDKPWTPYIDTYLHQALAAQILTRGPVSWPTVAGEDLGYQWFAHAWMAHVTATSGVPLDHVLMRFLPAIMPIVAVASIAVLGLRLSGSPGVGALSAAFSMLVGSGQPWGLLGLQLPITPLSPTLGLGIPTLVAMVLVLATRWRGEALRGAFWLIPWLTVIATGTKGSTSPVVIAGLGLAAAAMLIWNRPMFWPVVRDAVVIGVSLIVTMVVVFHGSVAGLKLGVTNSAKQTSLSSVIGGVASREQVLFVSAAVIIAGLTRAALAFALPFRRESRLDPVSWVLIGAAIAGAAALGLFSHPGRSQSYFTLTAIPLAATGSAIGARHLWLALGRRRALLLGALSAVAAFVFFKGILMWTGRIVPRKYDQFWQITTIAAVVVLVAAVIGALVVRRQWWRGALTTVALIGLFAGAGSWIDTYRTSVPVPDERPATLTSQNATTVGMLRAARYIREHSEPTDLVMTNRHCTTVREPRGGCDSRRWLVSAFSERQMLVEGWTATPRATKIAPNGRDSITVDYWKPEILELNDTFIAAPTADAQRRLWDLGVRWVYVETTRPHADDLAPYATLGIRTPTAAAWKLSPPR</sequence>
<evidence type="ECO:0000313" key="3">
    <source>
        <dbReference type="Proteomes" id="UP000320806"/>
    </source>
</evidence>
<feature type="transmembrane region" description="Helical" evidence="1">
    <location>
        <begin position="441"/>
        <end position="460"/>
    </location>
</feature>
<dbReference type="Proteomes" id="UP000320806">
    <property type="component" value="Unassembled WGS sequence"/>
</dbReference>
<dbReference type="RefSeq" id="WP_141927676.1">
    <property type="nucleotide sequence ID" value="NZ_BAABCI010000033.1"/>
</dbReference>
<feature type="transmembrane region" description="Helical" evidence="1">
    <location>
        <begin position="408"/>
        <end position="429"/>
    </location>
</feature>
<feature type="transmembrane region" description="Helical" evidence="1">
    <location>
        <begin position="360"/>
        <end position="379"/>
    </location>
</feature>
<feature type="transmembrane region" description="Helical" evidence="1">
    <location>
        <begin position="308"/>
        <end position="325"/>
    </location>
</feature>
<keyword evidence="1" id="KW-0472">Membrane</keyword>
<evidence type="ECO:0000256" key="1">
    <source>
        <dbReference type="SAM" id="Phobius"/>
    </source>
</evidence>
<feature type="transmembrane region" description="Helical" evidence="1">
    <location>
        <begin position="104"/>
        <end position="121"/>
    </location>
</feature>
<feature type="transmembrane region" description="Helical" evidence="1">
    <location>
        <begin position="252"/>
        <end position="270"/>
    </location>
</feature>
<dbReference type="AlphaFoldDB" id="A0A542EE49"/>
<accession>A0A542EE49</accession>
<feature type="transmembrane region" description="Helical" evidence="1">
    <location>
        <begin position="133"/>
        <end position="152"/>
    </location>
</feature>
<evidence type="ECO:0008006" key="4">
    <source>
        <dbReference type="Google" id="ProtNLM"/>
    </source>
</evidence>
<organism evidence="2 3">
    <name type="scientific">Yimella lutea</name>
    <dbReference type="NCBI Taxonomy" id="587872"/>
    <lineage>
        <taxon>Bacteria</taxon>
        <taxon>Bacillati</taxon>
        <taxon>Actinomycetota</taxon>
        <taxon>Actinomycetes</taxon>
        <taxon>Micrococcales</taxon>
        <taxon>Dermacoccaceae</taxon>
        <taxon>Yimella</taxon>
    </lineage>
</organism>
<feature type="transmembrane region" description="Helical" evidence="1">
    <location>
        <begin position="47"/>
        <end position="66"/>
    </location>
</feature>
<name>A0A542EE49_9MICO</name>
<comment type="caution">
    <text evidence="2">The sequence shown here is derived from an EMBL/GenBank/DDBJ whole genome shotgun (WGS) entry which is preliminary data.</text>
</comment>
<feature type="transmembrane region" description="Helical" evidence="1">
    <location>
        <begin position="78"/>
        <end position="98"/>
    </location>
</feature>
<feature type="transmembrane region" description="Helical" evidence="1">
    <location>
        <begin position="331"/>
        <end position="348"/>
    </location>
</feature>
<keyword evidence="1" id="KW-0812">Transmembrane</keyword>
<proteinExistence type="predicted"/>
<keyword evidence="3" id="KW-1185">Reference proteome</keyword>
<feature type="transmembrane region" description="Helical" evidence="1">
    <location>
        <begin position="529"/>
        <end position="551"/>
    </location>
</feature>
<feature type="transmembrane region" description="Helical" evidence="1">
    <location>
        <begin position="496"/>
        <end position="517"/>
    </location>
</feature>
<reference evidence="2 3" key="1">
    <citation type="submission" date="2019-06" db="EMBL/GenBank/DDBJ databases">
        <title>Sequencing the genomes of 1000 actinobacteria strains.</title>
        <authorList>
            <person name="Klenk H.-P."/>
        </authorList>
    </citation>
    <scope>NUCLEOTIDE SEQUENCE [LARGE SCALE GENOMIC DNA]</scope>
    <source>
        <strain evidence="2 3">DSM 19828</strain>
    </source>
</reference>
<keyword evidence="1" id="KW-1133">Transmembrane helix</keyword>